<dbReference type="SUPFAM" id="SSF53067">
    <property type="entry name" value="Actin-like ATPase domain"/>
    <property type="match status" value="2"/>
</dbReference>
<keyword evidence="1" id="KW-0346">Stress response</keyword>
<reference evidence="2" key="1">
    <citation type="journal article" date="2020" name="BMC Genomics">
        <title>Correction to: Identification and distribution of gene clusters required for synthesis of sphingolipid metabolism inhibitors in diverse species of the filamentous fungus Fusarium.</title>
        <authorList>
            <person name="Kim H.S."/>
            <person name="Lohmar J.M."/>
            <person name="Busman M."/>
            <person name="Brown D.W."/>
            <person name="Naumann T.A."/>
            <person name="Divon H.H."/>
            <person name="Lysoe E."/>
            <person name="Uhlig S."/>
            <person name="Proctor R.H."/>
        </authorList>
    </citation>
    <scope>NUCLEOTIDE SEQUENCE [LARGE SCALE GENOMIC DNA]</scope>
    <source>
        <strain evidence="2">NRRL 25331</strain>
    </source>
</reference>
<organism evidence="1 2">
    <name type="scientific">Fusarium circinatum</name>
    <name type="common">Pitch canker fungus</name>
    <name type="synonym">Gibberella circinata</name>
    <dbReference type="NCBI Taxonomy" id="48490"/>
    <lineage>
        <taxon>Eukaryota</taxon>
        <taxon>Fungi</taxon>
        <taxon>Dikarya</taxon>
        <taxon>Ascomycota</taxon>
        <taxon>Pezizomycotina</taxon>
        <taxon>Sordariomycetes</taxon>
        <taxon>Hypocreomycetidae</taxon>
        <taxon>Hypocreales</taxon>
        <taxon>Nectriaceae</taxon>
        <taxon>Fusarium</taxon>
        <taxon>Fusarium fujikuroi species complex</taxon>
    </lineage>
</organism>
<proteinExistence type="predicted"/>
<evidence type="ECO:0000313" key="1">
    <source>
        <dbReference type="EMBL" id="KAF5670343.1"/>
    </source>
</evidence>
<dbReference type="CDD" id="cd10170">
    <property type="entry name" value="ASKHA_NBD_HSP70"/>
    <property type="match status" value="1"/>
</dbReference>
<name>A0A8H5THW8_FUSCI</name>
<dbReference type="Gene3D" id="3.30.420.40">
    <property type="match status" value="1"/>
</dbReference>
<gene>
    <name evidence="1" type="ORF">FCIRC_8981</name>
</gene>
<keyword evidence="2" id="KW-1185">Reference proteome</keyword>
<protein>
    <submittedName>
        <fullName evidence="1">Hsp70 family heat shock protein</fullName>
    </submittedName>
</protein>
<comment type="caution">
    <text evidence="1">The sequence shown here is derived from an EMBL/GenBank/DDBJ whole genome shotgun (WGS) entry which is preliminary data.</text>
</comment>
<dbReference type="EMBL" id="JAAQPE010000312">
    <property type="protein sequence ID" value="KAF5670343.1"/>
    <property type="molecule type" value="Genomic_DNA"/>
</dbReference>
<reference evidence="1 2" key="2">
    <citation type="submission" date="2020-05" db="EMBL/GenBank/DDBJ databases">
        <title>Identification and distribution of gene clusters putatively required for synthesis of sphingolipid metabolism inhibitors in phylogenetically diverse species of the filamentous fungus Fusarium.</title>
        <authorList>
            <person name="Kim H.-S."/>
            <person name="Busman M."/>
            <person name="Brown D.W."/>
            <person name="Divon H."/>
            <person name="Uhlig S."/>
            <person name="Proctor R.H."/>
        </authorList>
    </citation>
    <scope>NUCLEOTIDE SEQUENCE [LARGE SCALE GENOMIC DNA]</scope>
    <source>
        <strain evidence="1 2">NRRL 25331</strain>
    </source>
</reference>
<dbReference type="PANTHER" id="PTHR14187:SF81">
    <property type="entry name" value="HSP70 FAMILY PROTEIN (AFU_ORTHOLOGUE AFUA_4G14040)"/>
    <property type="match status" value="1"/>
</dbReference>
<dbReference type="Proteomes" id="UP000572754">
    <property type="component" value="Unassembled WGS sequence"/>
</dbReference>
<evidence type="ECO:0000313" key="2">
    <source>
        <dbReference type="Proteomes" id="UP000572754"/>
    </source>
</evidence>
<accession>A0A8H5THW8</accession>
<dbReference type="InterPro" id="IPR043129">
    <property type="entry name" value="ATPase_NBD"/>
</dbReference>
<dbReference type="AlphaFoldDB" id="A0A8H5THW8"/>
<sequence length="552" mass="61929">MATESDERKLIVGVDYGTTYSGVSFVWSTAVGIESIELIDRWGSGERTGGRVGYERLVPSKISYSPELSWGYDIDPGAKTYCWTKLLLDRFAQISDFDDSSLNEVEGPCLLLTPPDKTPEDVVTDFLTLLYSHVMSLLADKFGTLIELSPIEFWFTVPAIWSLRAEDATRNAALKAGFGSRAKDSVHMVREPEAAAIACLSGKCGSTTIDRALHRLMVDRFGSAFSSLPYEKRGAGTKFMNQFESAKRDFGVSKRSRKYRLDLRLQVPNSQWYDGDDNEVIITTEDMKSLFDPLVKQIIALLEQQIQATMTEGQLEVKTICLVGGFGESVYLLNKLKEWCPPGIELLNPTRSWEAVCLGAALRGLDGPIVVKKKCRRHLGTKVAKPFREGIDDEDESYVDPFDGSKRIGGFMDWMVNRGEVITPESVVIRPYSMNFPEGRERKWVETLYQCSLAVAPEKQSHYSVEELGELHVDLSNVDLSDFETKELATPFQWRKLKIHKIVFLIVMVVEDDLGYMHFRVVCGGKIVGEAKLKFGKEEEGAKIALENLTIS</sequence>
<dbReference type="PANTHER" id="PTHR14187">
    <property type="entry name" value="ALPHA KINASE/ELONGATION FACTOR 2 KINASE"/>
    <property type="match status" value="1"/>
</dbReference>